<accession>A0AA89BSX8</accession>
<protein>
    <submittedName>
        <fullName evidence="3">Uncharacterized protein</fullName>
    </submittedName>
</protein>
<feature type="compositionally biased region" description="Low complexity" evidence="1">
    <location>
        <begin position="179"/>
        <end position="195"/>
    </location>
</feature>
<evidence type="ECO:0000313" key="3">
    <source>
        <dbReference type="EMBL" id="KAK3093115.1"/>
    </source>
</evidence>
<sequence>MTSQSEITSKVVTSGFDVSKARYTRVHQKYKYIGYYVDPTTDPYSNFTTITGLLPGYDRFPQSAPTRSKDHYCVSLLNELYFAWVCDENLNAVCSNFTYVPITTEPIPNTTRHNPTSTEPIPETSERVHTTTEPILTTTEPIQTTSESSQTTTEPIQTTTEPIQTTAEFIQSTTEYMQTTREPSPTTTITSHKTTSETSNGCDCVEFCRPSNYNSTNALLINDTEKLQERLKAISDILKVEKSTLSSVVRKKTSAPDERTSSTNIGYFGIAIIVSAISILVMFDIIKCFQTCFG</sequence>
<evidence type="ECO:0000256" key="2">
    <source>
        <dbReference type="SAM" id="Phobius"/>
    </source>
</evidence>
<evidence type="ECO:0000313" key="4">
    <source>
        <dbReference type="Proteomes" id="UP001186944"/>
    </source>
</evidence>
<dbReference type="Proteomes" id="UP001186944">
    <property type="component" value="Unassembled WGS sequence"/>
</dbReference>
<evidence type="ECO:0000256" key="1">
    <source>
        <dbReference type="SAM" id="MobiDB-lite"/>
    </source>
</evidence>
<proteinExistence type="predicted"/>
<keyword evidence="2" id="KW-0472">Membrane</keyword>
<gene>
    <name evidence="3" type="ORF">FSP39_011291</name>
</gene>
<keyword evidence="4" id="KW-1185">Reference proteome</keyword>
<organism evidence="3 4">
    <name type="scientific">Pinctada imbricata</name>
    <name type="common">Atlantic pearl-oyster</name>
    <name type="synonym">Pinctada martensii</name>
    <dbReference type="NCBI Taxonomy" id="66713"/>
    <lineage>
        <taxon>Eukaryota</taxon>
        <taxon>Metazoa</taxon>
        <taxon>Spiralia</taxon>
        <taxon>Lophotrochozoa</taxon>
        <taxon>Mollusca</taxon>
        <taxon>Bivalvia</taxon>
        <taxon>Autobranchia</taxon>
        <taxon>Pteriomorphia</taxon>
        <taxon>Pterioida</taxon>
        <taxon>Pterioidea</taxon>
        <taxon>Pteriidae</taxon>
        <taxon>Pinctada</taxon>
    </lineage>
</organism>
<name>A0AA89BSX8_PINIB</name>
<dbReference type="EMBL" id="VSWD01000009">
    <property type="protein sequence ID" value="KAK3093115.1"/>
    <property type="molecule type" value="Genomic_DNA"/>
</dbReference>
<reference evidence="3" key="1">
    <citation type="submission" date="2019-08" db="EMBL/GenBank/DDBJ databases">
        <title>The improved chromosome-level genome for the pearl oyster Pinctada fucata martensii using PacBio sequencing and Hi-C.</title>
        <authorList>
            <person name="Zheng Z."/>
        </authorList>
    </citation>
    <scope>NUCLEOTIDE SEQUENCE</scope>
    <source>
        <strain evidence="3">ZZ-2019</strain>
        <tissue evidence="3">Adductor muscle</tissue>
    </source>
</reference>
<feature type="compositionally biased region" description="Polar residues" evidence="1">
    <location>
        <begin position="108"/>
        <end position="119"/>
    </location>
</feature>
<keyword evidence="2" id="KW-0812">Transmembrane</keyword>
<comment type="caution">
    <text evidence="3">The sequence shown here is derived from an EMBL/GenBank/DDBJ whole genome shotgun (WGS) entry which is preliminary data.</text>
</comment>
<feature type="region of interest" description="Disordered" evidence="1">
    <location>
        <begin position="176"/>
        <end position="195"/>
    </location>
</feature>
<feature type="region of interest" description="Disordered" evidence="1">
    <location>
        <begin position="108"/>
        <end position="131"/>
    </location>
</feature>
<dbReference type="AlphaFoldDB" id="A0AA89BSX8"/>
<keyword evidence="2" id="KW-1133">Transmembrane helix</keyword>
<feature type="transmembrane region" description="Helical" evidence="2">
    <location>
        <begin position="265"/>
        <end position="286"/>
    </location>
</feature>